<name>A0A0A9XT81_LYGHE</name>
<dbReference type="AlphaFoldDB" id="A0A0A9XT81"/>
<dbReference type="EMBL" id="GBHO01023274">
    <property type="protein sequence ID" value="JAG20330.1"/>
    <property type="molecule type" value="Transcribed_RNA"/>
</dbReference>
<proteinExistence type="predicted"/>
<reference evidence="1" key="2">
    <citation type="submission" date="2014-07" db="EMBL/GenBank/DDBJ databases">
        <authorList>
            <person name="Hull J."/>
        </authorList>
    </citation>
    <scope>NUCLEOTIDE SEQUENCE</scope>
</reference>
<feature type="non-terminal residue" evidence="1">
    <location>
        <position position="130"/>
    </location>
</feature>
<evidence type="ECO:0000313" key="1">
    <source>
        <dbReference type="EMBL" id="JAG20330.1"/>
    </source>
</evidence>
<organism evidence="1">
    <name type="scientific">Lygus hesperus</name>
    <name type="common">Western plant bug</name>
    <dbReference type="NCBI Taxonomy" id="30085"/>
    <lineage>
        <taxon>Eukaryota</taxon>
        <taxon>Metazoa</taxon>
        <taxon>Ecdysozoa</taxon>
        <taxon>Arthropoda</taxon>
        <taxon>Hexapoda</taxon>
        <taxon>Insecta</taxon>
        <taxon>Pterygota</taxon>
        <taxon>Neoptera</taxon>
        <taxon>Paraneoptera</taxon>
        <taxon>Hemiptera</taxon>
        <taxon>Heteroptera</taxon>
        <taxon>Panheteroptera</taxon>
        <taxon>Cimicomorpha</taxon>
        <taxon>Miridae</taxon>
        <taxon>Mirini</taxon>
        <taxon>Lygus</taxon>
    </lineage>
</organism>
<reference evidence="1" key="1">
    <citation type="journal article" date="2014" name="PLoS ONE">
        <title>Transcriptome-Based Identification of ABC Transporters in the Western Tarnished Plant Bug Lygus hesperus.</title>
        <authorList>
            <person name="Hull J.J."/>
            <person name="Chaney K."/>
            <person name="Geib S.M."/>
            <person name="Fabrick J.A."/>
            <person name="Brent C.S."/>
            <person name="Walsh D."/>
            <person name="Lavine L.C."/>
        </authorList>
    </citation>
    <scope>NUCLEOTIDE SEQUENCE</scope>
</reference>
<accession>A0A0A9XT81</accession>
<feature type="non-terminal residue" evidence="1">
    <location>
        <position position="1"/>
    </location>
</feature>
<sequence length="130" mass="15045">EIRFPKVEKSLSEVRPEVPLCDRVFTQEEVDEARKMGEKMVKEIMNLPDRALGFIHYINKFVSKSVIKAAVDAGEERPQDIIDWTAFHLMANNEGGRMPVNKIIPQPPQPNLSEYPFYVDKFDKKYVAHL</sequence>
<protein>
    <submittedName>
        <fullName evidence="1">Chaperone protein dnaK2</fullName>
    </submittedName>
</protein>
<gene>
    <name evidence="1" type="primary">dnaK2</name>
    <name evidence="1" type="ORF">CM83_104603</name>
</gene>